<name>A0A6J2Y030_SITOR</name>
<evidence type="ECO:0000256" key="8">
    <source>
        <dbReference type="ARBA" id="ARBA00022723"/>
    </source>
</evidence>
<dbReference type="GO" id="GO:0046872">
    <property type="term" value="F:metal ion binding"/>
    <property type="evidence" value="ECO:0007669"/>
    <property type="project" value="UniProtKB-KW"/>
</dbReference>
<dbReference type="KEGG" id="soy:115882964"/>
<proteinExistence type="inferred from homology"/>
<keyword evidence="10" id="KW-0539">Nucleus</keyword>
<dbReference type="Pfam" id="PF13359">
    <property type="entry name" value="DDE_Tnp_4"/>
    <property type="match status" value="1"/>
</dbReference>
<evidence type="ECO:0000256" key="6">
    <source>
        <dbReference type="ARBA" id="ARBA00022490"/>
    </source>
</evidence>
<evidence type="ECO:0000256" key="1">
    <source>
        <dbReference type="ARBA" id="ARBA00001968"/>
    </source>
</evidence>
<evidence type="ECO:0000256" key="11">
    <source>
        <dbReference type="ARBA" id="ARBA00030126"/>
    </source>
</evidence>
<dbReference type="PANTHER" id="PTHR22930">
    <property type="match status" value="1"/>
</dbReference>
<evidence type="ECO:0000256" key="7">
    <source>
        <dbReference type="ARBA" id="ARBA00022722"/>
    </source>
</evidence>
<dbReference type="InterPro" id="IPR013324">
    <property type="entry name" value="RNA_pol_sigma_r3/r4-like"/>
</dbReference>
<dbReference type="RefSeq" id="XP_030757093.1">
    <property type="nucleotide sequence ID" value="XM_030901233.1"/>
</dbReference>
<comment type="function">
    <text evidence="12">Transposase-derived protein that may have nuclease activity. Does not have transposase activity.</text>
</comment>
<keyword evidence="7" id="KW-0540">Nuclease</keyword>
<evidence type="ECO:0000313" key="14">
    <source>
        <dbReference type="Proteomes" id="UP000504635"/>
    </source>
</evidence>
<dbReference type="Proteomes" id="UP000504635">
    <property type="component" value="Unplaced"/>
</dbReference>
<evidence type="ECO:0000256" key="12">
    <source>
        <dbReference type="ARBA" id="ARBA00045850"/>
    </source>
</evidence>
<evidence type="ECO:0000259" key="13">
    <source>
        <dbReference type="Pfam" id="PF13359"/>
    </source>
</evidence>
<evidence type="ECO:0000256" key="4">
    <source>
        <dbReference type="ARBA" id="ARBA00006958"/>
    </source>
</evidence>
<dbReference type="GeneID" id="115882964"/>
<dbReference type="GO" id="GO:0005737">
    <property type="term" value="C:cytoplasm"/>
    <property type="evidence" value="ECO:0007669"/>
    <property type="project" value="UniProtKB-SubCell"/>
</dbReference>
<evidence type="ECO:0000256" key="3">
    <source>
        <dbReference type="ARBA" id="ARBA00004496"/>
    </source>
</evidence>
<comment type="cofactor">
    <cofactor evidence="1">
        <name>a divalent metal cation</name>
        <dbReference type="ChEBI" id="CHEBI:60240"/>
    </cofactor>
</comment>
<organism evidence="14 15">
    <name type="scientific">Sitophilus oryzae</name>
    <name type="common">Rice weevil</name>
    <name type="synonym">Curculio oryzae</name>
    <dbReference type="NCBI Taxonomy" id="7048"/>
    <lineage>
        <taxon>Eukaryota</taxon>
        <taxon>Metazoa</taxon>
        <taxon>Ecdysozoa</taxon>
        <taxon>Arthropoda</taxon>
        <taxon>Hexapoda</taxon>
        <taxon>Insecta</taxon>
        <taxon>Pterygota</taxon>
        <taxon>Neoptera</taxon>
        <taxon>Endopterygota</taxon>
        <taxon>Coleoptera</taxon>
        <taxon>Polyphaga</taxon>
        <taxon>Cucujiformia</taxon>
        <taxon>Curculionidae</taxon>
        <taxon>Dryophthorinae</taxon>
        <taxon>Sitophilus</taxon>
    </lineage>
</organism>
<evidence type="ECO:0000313" key="15">
    <source>
        <dbReference type="RefSeq" id="XP_030757093.1"/>
    </source>
</evidence>
<dbReference type="GO" id="GO:0004518">
    <property type="term" value="F:nuclease activity"/>
    <property type="evidence" value="ECO:0007669"/>
    <property type="project" value="UniProtKB-KW"/>
</dbReference>
<evidence type="ECO:0000256" key="2">
    <source>
        <dbReference type="ARBA" id="ARBA00004123"/>
    </source>
</evidence>
<dbReference type="SUPFAM" id="SSF88659">
    <property type="entry name" value="Sigma3 and sigma4 domains of RNA polymerase sigma factors"/>
    <property type="match status" value="1"/>
</dbReference>
<accession>A0A6J2Y030</accession>
<dbReference type="InterPro" id="IPR026103">
    <property type="entry name" value="HARBI1_animal"/>
</dbReference>
<dbReference type="GO" id="GO:0016787">
    <property type="term" value="F:hydrolase activity"/>
    <property type="evidence" value="ECO:0007669"/>
    <property type="project" value="UniProtKB-KW"/>
</dbReference>
<dbReference type="PRINTS" id="PR02086">
    <property type="entry name" value="PUTNUCHARBI1"/>
</dbReference>
<comment type="subcellular location">
    <subcellularLocation>
        <location evidence="3">Cytoplasm</location>
    </subcellularLocation>
    <subcellularLocation>
        <location evidence="2">Nucleus</location>
    </subcellularLocation>
</comment>
<dbReference type="InParanoid" id="A0A6J2Y030"/>
<dbReference type="InterPro" id="IPR027806">
    <property type="entry name" value="HARBI1_dom"/>
</dbReference>
<reference evidence="15" key="1">
    <citation type="submission" date="2025-08" db="UniProtKB">
        <authorList>
            <consortium name="RefSeq"/>
        </authorList>
    </citation>
    <scope>IDENTIFICATION</scope>
    <source>
        <tissue evidence="15">Gonads</tissue>
    </source>
</reference>
<keyword evidence="6" id="KW-0963">Cytoplasm</keyword>
<evidence type="ECO:0000256" key="9">
    <source>
        <dbReference type="ARBA" id="ARBA00022801"/>
    </source>
</evidence>
<dbReference type="PANTHER" id="PTHR22930:SF250">
    <property type="entry name" value="NUCLEASE HARBI1-LIKE PROTEIN"/>
    <property type="match status" value="1"/>
</dbReference>
<evidence type="ECO:0000256" key="5">
    <source>
        <dbReference type="ARBA" id="ARBA00015519"/>
    </source>
</evidence>
<comment type="similarity">
    <text evidence="4">Belongs to the HARBI1 family.</text>
</comment>
<keyword evidence="14" id="KW-1185">Reference proteome</keyword>
<protein>
    <recommendedName>
        <fullName evidence="5">Putative nuclease HARBI1</fullName>
    </recommendedName>
    <alternativeName>
        <fullName evidence="11">Harbinger transposase-derived nuclease</fullName>
    </alternativeName>
</protein>
<keyword evidence="8" id="KW-0479">Metal-binding</keyword>
<dbReference type="AlphaFoldDB" id="A0A6J2Y030"/>
<evidence type="ECO:0000256" key="10">
    <source>
        <dbReference type="ARBA" id="ARBA00023242"/>
    </source>
</evidence>
<sequence length="242" mass="28153">MAEFVNLRAQKQYKVRREANWRDFKFLYRFQEENVNWMTTYFLRKNLERRGAALSSNHKMKFFLRYMANPGFQIGVAAVAEELGITQSTVSKTISFVMNKIVEKSHLWIKFPSTQPKINEAQQVWQEKFQFPSAIGVIHCTHVQILKPNQHGDEYINRKGLATLNVQATCNSMEMFTSADVSWPGSVHDARIWRNCDIRVTMQQFPGAVLLGDDGYGLEPWLMTLIMHWKELTTDSLRKEGL</sequence>
<gene>
    <name evidence="15" type="primary">LOC115882964</name>
</gene>
<keyword evidence="9" id="KW-0378">Hydrolase</keyword>
<dbReference type="GO" id="GO:0005634">
    <property type="term" value="C:nucleus"/>
    <property type="evidence" value="ECO:0007669"/>
    <property type="project" value="UniProtKB-SubCell"/>
</dbReference>
<dbReference type="InterPro" id="IPR045249">
    <property type="entry name" value="HARBI1-like"/>
</dbReference>
<feature type="domain" description="DDE Tnp4" evidence="13">
    <location>
        <begin position="139"/>
        <end position="231"/>
    </location>
</feature>
<dbReference type="OrthoDB" id="8194406at2759"/>